<protein>
    <submittedName>
        <fullName evidence="2">Uncharacterized protein</fullName>
    </submittedName>
</protein>
<dbReference type="InterPro" id="IPR055710">
    <property type="entry name" value="DUF7286"/>
</dbReference>
<organism evidence="2 3">
    <name type="scientific">Halobellus ruber</name>
    <dbReference type="NCBI Taxonomy" id="2761102"/>
    <lineage>
        <taxon>Archaea</taxon>
        <taxon>Methanobacteriati</taxon>
        <taxon>Methanobacteriota</taxon>
        <taxon>Stenosarchaea group</taxon>
        <taxon>Halobacteria</taxon>
        <taxon>Halobacteriales</taxon>
        <taxon>Haloferacaceae</taxon>
        <taxon>Halobellus</taxon>
    </lineage>
</organism>
<reference evidence="2 3" key="1">
    <citation type="submission" date="2020-08" db="EMBL/GenBank/DDBJ databases">
        <authorList>
            <person name="Seo M.-J."/>
        </authorList>
    </citation>
    <scope>NUCLEOTIDE SEQUENCE [LARGE SCALE GENOMIC DNA]</scope>
    <source>
        <strain evidence="2 3">MBLA0160</strain>
    </source>
</reference>
<dbReference type="AlphaFoldDB" id="A0A7J9SII4"/>
<feature type="region of interest" description="Disordered" evidence="1">
    <location>
        <begin position="636"/>
        <end position="657"/>
    </location>
</feature>
<evidence type="ECO:0000313" key="2">
    <source>
        <dbReference type="EMBL" id="MBB6645826.1"/>
    </source>
</evidence>
<sequence>MRLAEDDRARVPFALIGVLLLVGSATFAASLSTRGPSPVDASADAAAERVDAGATAALRTAVREAARAAARAPVTVAAEEGPGSALAGSNTFRRYLRLRIFLAARDAVEPVDHRRGDAVARVSLGESVDTTAAAIDRVSVSAVDRGTELRATVRGLVLRVERDGRVVDTRRLNRTVTVAVPVLALHDRTVAFQQRLNADPLESPGLARRMTVGLAAVAQARGLGQYAGLPISNVVANRHVALSTNAGLLDAQRAAFGRTDPDAAAGVRAATLRTGMTDLLSPHADSRVVSAATGQLPDPNAAERTADGESGDALPATRTVSVGVNGTADAAFLSLLRGEDGERLESIRRGGYGATVSVGADRRTVRREHRPGPDPPGENWALAYASVSTDVSVIGGGSVRPLDRIGTGQRLLYRATRRVVERHTVERTWVKPNVSTRTTAASWRDVYRVRVTATARLDGSRAPARSVRPVFEHGGRLAGPNLRDANAVSRRLLADLGGADGIARNAVTGGATSASAPVTGDRPDDLEPWLYRDLATLRERVRNVSVTVAASDAATAGDNGAARLAAAVRHRRAELVDAPREYDGVADRTRVAARAAYVDRVLARLEARAERTDRRNDGIGQALDTAGIAPDRANALADLTPEPPAPRDATGTDSGVRGETVLVPDGDPAYLAPGPVGGEVVDGIADDEQYVGLAVRNLNVFAVPYGDAADLVTRTLLGDPGRVSLHAAGGALVAADRTLAAHPDPTLRSRRDALEPKVERSMRAVRRTAMKTLARETALADAERRDVVDRAFGRWGGPGERALAATNGSLARATAAVAASRLSAGDAGDGVTEDRLRTALRVDLRRIVTAERVRVSEGAVEDAVSTRRELIEREANKVAETATGKAIRRGTGGKVGGVPAGLPISPTFSPWVATVNVWVIESRGAYGRFAVSTESGSTTYVRDGRQVALDVDGDNVAEPIGRNERIEFSVRTVAVVAVPSGGLGVGDTDGNADERSVAWSDPEPGPRCLTPTGECPRE</sequence>
<gene>
    <name evidence="2" type="ORF">H5V44_05915</name>
</gene>
<dbReference type="RefSeq" id="WP_185192197.1">
    <property type="nucleotide sequence ID" value="NZ_JACKXD010000002.1"/>
</dbReference>
<evidence type="ECO:0000313" key="3">
    <source>
        <dbReference type="Proteomes" id="UP000546257"/>
    </source>
</evidence>
<proteinExistence type="predicted"/>
<name>A0A7J9SII4_9EURY</name>
<feature type="region of interest" description="Disordered" evidence="1">
    <location>
        <begin position="293"/>
        <end position="315"/>
    </location>
</feature>
<evidence type="ECO:0000256" key="1">
    <source>
        <dbReference type="SAM" id="MobiDB-lite"/>
    </source>
</evidence>
<dbReference type="Pfam" id="PF23957">
    <property type="entry name" value="DUF7286"/>
    <property type="match status" value="1"/>
</dbReference>
<comment type="caution">
    <text evidence="2">The sequence shown here is derived from an EMBL/GenBank/DDBJ whole genome shotgun (WGS) entry which is preliminary data.</text>
</comment>
<dbReference type="Proteomes" id="UP000546257">
    <property type="component" value="Unassembled WGS sequence"/>
</dbReference>
<dbReference type="EMBL" id="JACKXD010000002">
    <property type="protein sequence ID" value="MBB6645826.1"/>
    <property type="molecule type" value="Genomic_DNA"/>
</dbReference>
<accession>A0A7J9SII4</accession>
<keyword evidence="3" id="KW-1185">Reference proteome</keyword>
<feature type="region of interest" description="Disordered" evidence="1">
    <location>
        <begin position="982"/>
        <end position="1018"/>
    </location>
</feature>